<sequence>MQNPHEFIANNSHEEISRCIVHQLTQNESTIGAILKTSYGYFWLDFRNEVYSNTFFRTLKETLSEFNMWLNAETSQGCKVPN</sequence>
<name>A0A1Y6BY82_9BACT</name>
<evidence type="ECO:0000313" key="2">
    <source>
        <dbReference type="Proteomes" id="UP000192907"/>
    </source>
</evidence>
<dbReference type="AlphaFoldDB" id="A0A1Y6BY82"/>
<dbReference type="RefSeq" id="WP_132318904.1">
    <property type="nucleotide sequence ID" value="NZ_FWZT01000008.1"/>
</dbReference>
<evidence type="ECO:0000313" key="1">
    <source>
        <dbReference type="EMBL" id="SMF26175.1"/>
    </source>
</evidence>
<organism evidence="1 2">
    <name type="scientific">Pseudobacteriovorax antillogorgiicola</name>
    <dbReference type="NCBI Taxonomy" id="1513793"/>
    <lineage>
        <taxon>Bacteria</taxon>
        <taxon>Pseudomonadati</taxon>
        <taxon>Bdellovibrionota</taxon>
        <taxon>Oligoflexia</taxon>
        <taxon>Oligoflexales</taxon>
        <taxon>Pseudobacteriovoracaceae</taxon>
        <taxon>Pseudobacteriovorax</taxon>
    </lineage>
</organism>
<protein>
    <submittedName>
        <fullName evidence="1">Uncharacterized protein</fullName>
    </submittedName>
</protein>
<dbReference type="EMBL" id="FWZT01000008">
    <property type="protein sequence ID" value="SMF26175.1"/>
    <property type="molecule type" value="Genomic_DNA"/>
</dbReference>
<keyword evidence="2" id="KW-1185">Reference proteome</keyword>
<gene>
    <name evidence="1" type="ORF">SAMN06296036_108122</name>
</gene>
<reference evidence="2" key="1">
    <citation type="submission" date="2017-04" db="EMBL/GenBank/DDBJ databases">
        <authorList>
            <person name="Varghese N."/>
            <person name="Submissions S."/>
        </authorList>
    </citation>
    <scope>NUCLEOTIDE SEQUENCE [LARGE SCALE GENOMIC DNA]</scope>
    <source>
        <strain evidence="2">RKEM611</strain>
    </source>
</reference>
<proteinExistence type="predicted"/>
<accession>A0A1Y6BY82</accession>
<dbReference type="Proteomes" id="UP000192907">
    <property type="component" value="Unassembled WGS sequence"/>
</dbReference>